<dbReference type="GO" id="GO:0022857">
    <property type="term" value="F:transmembrane transporter activity"/>
    <property type="evidence" value="ECO:0007669"/>
    <property type="project" value="InterPro"/>
</dbReference>
<keyword evidence="2" id="KW-0813">Transport</keyword>
<dbReference type="InterPro" id="IPR010290">
    <property type="entry name" value="TM_effector"/>
</dbReference>
<feature type="transmembrane region" description="Helical" evidence="7">
    <location>
        <begin position="44"/>
        <end position="67"/>
    </location>
</feature>
<dbReference type="GO" id="GO:0005886">
    <property type="term" value="C:plasma membrane"/>
    <property type="evidence" value="ECO:0007669"/>
    <property type="project" value="UniProtKB-SubCell"/>
</dbReference>
<sequence>MRTPAPLGADFRKLWAASAVSNLGDGVTLVAGPLLMASLTRDPAAVAGAAFAQQLPWLLFSLVSGVYADRMDRRRLIVGANLARAAALGALALTIAAGAVTVPLVYAVLFVLGTGETIADTAAAAHLPRIVPAERLTSANTRLMATFTLGNQFLAKPLGAFLFVTAAALPFGFDALTFATAALLVATMRPDRDRPVPPRARLREDVATGLRALWGDALLRTLAVAMGAANVVLCAAFAVLVLYAGDRLGLTEMGYGVLLVTFAAGGLLGTAVTGRLRARFGAPALLRAGLVVETATHLGLAVTTHPWPAAVILTAFGAHSMIWGAIATTAIQRAAPAHLLGRVSGAYGLTLTSGAAVGSLLGGVLARELTLTAPFWLAALTMAAITAISWRGLSAAR</sequence>
<reference evidence="9 10" key="1">
    <citation type="submission" date="2018-09" db="EMBL/GenBank/DDBJ databases">
        <title>YIM 75507 draft genome.</title>
        <authorList>
            <person name="Tang S."/>
            <person name="Feng Y."/>
        </authorList>
    </citation>
    <scope>NUCLEOTIDE SEQUENCE [LARGE SCALE GENOMIC DNA]</scope>
    <source>
        <strain evidence="9 10">YIM 75507</strain>
    </source>
</reference>
<feature type="transmembrane region" description="Helical" evidence="7">
    <location>
        <begin position="284"/>
        <end position="303"/>
    </location>
</feature>
<organism evidence="9 10">
    <name type="scientific">Bailinhaonella thermotolerans</name>
    <dbReference type="NCBI Taxonomy" id="1070861"/>
    <lineage>
        <taxon>Bacteria</taxon>
        <taxon>Bacillati</taxon>
        <taxon>Actinomycetota</taxon>
        <taxon>Actinomycetes</taxon>
        <taxon>Streptosporangiales</taxon>
        <taxon>Streptosporangiaceae</taxon>
        <taxon>Bailinhaonella</taxon>
    </lineage>
</organism>
<dbReference type="InterPro" id="IPR036259">
    <property type="entry name" value="MFS_trans_sf"/>
</dbReference>
<evidence type="ECO:0000256" key="3">
    <source>
        <dbReference type="ARBA" id="ARBA00022475"/>
    </source>
</evidence>
<protein>
    <submittedName>
        <fullName evidence="9">MFS transporter</fullName>
    </submittedName>
</protein>
<evidence type="ECO:0000256" key="2">
    <source>
        <dbReference type="ARBA" id="ARBA00022448"/>
    </source>
</evidence>
<gene>
    <name evidence="9" type="ORF">D5H75_10545</name>
</gene>
<dbReference type="EMBL" id="QZEY01000003">
    <property type="protein sequence ID" value="RJL33605.1"/>
    <property type="molecule type" value="Genomic_DNA"/>
</dbReference>
<feature type="domain" description="Major facilitator superfamily (MFS) profile" evidence="8">
    <location>
        <begin position="160"/>
        <end position="397"/>
    </location>
</feature>
<dbReference type="PANTHER" id="PTHR23513">
    <property type="entry name" value="INTEGRAL MEMBRANE EFFLUX PROTEIN-RELATED"/>
    <property type="match status" value="1"/>
</dbReference>
<dbReference type="AlphaFoldDB" id="A0A3A4AVF6"/>
<name>A0A3A4AVF6_9ACTN</name>
<proteinExistence type="predicted"/>
<evidence type="ECO:0000256" key="4">
    <source>
        <dbReference type="ARBA" id="ARBA00022692"/>
    </source>
</evidence>
<dbReference type="OrthoDB" id="145388at2"/>
<evidence type="ECO:0000256" key="1">
    <source>
        <dbReference type="ARBA" id="ARBA00004651"/>
    </source>
</evidence>
<accession>A0A3A4AVF6</accession>
<comment type="caution">
    <text evidence="9">The sequence shown here is derived from an EMBL/GenBank/DDBJ whole genome shotgun (WGS) entry which is preliminary data.</text>
</comment>
<evidence type="ECO:0000256" key="5">
    <source>
        <dbReference type="ARBA" id="ARBA00022989"/>
    </source>
</evidence>
<dbReference type="SUPFAM" id="SSF103473">
    <property type="entry name" value="MFS general substrate transporter"/>
    <property type="match status" value="1"/>
</dbReference>
<evidence type="ECO:0000256" key="6">
    <source>
        <dbReference type="ARBA" id="ARBA00023136"/>
    </source>
</evidence>
<dbReference type="CDD" id="cd06173">
    <property type="entry name" value="MFS_MefA_like"/>
    <property type="match status" value="1"/>
</dbReference>
<evidence type="ECO:0000259" key="8">
    <source>
        <dbReference type="PROSITE" id="PS50850"/>
    </source>
</evidence>
<dbReference type="InterPro" id="IPR020846">
    <property type="entry name" value="MFS_dom"/>
</dbReference>
<feature type="transmembrane region" description="Helical" evidence="7">
    <location>
        <begin position="343"/>
        <end position="367"/>
    </location>
</feature>
<feature type="transmembrane region" description="Helical" evidence="7">
    <location>
        <begin position="373"/>
        <end position="393"/>
    </location>
</feature>
<dbReference type="Gene3D" id="1.20.1250.20">
    <property type="entry name" value="MFS general substrate transporter like domains"/>
    <property type="match status" value="1"/>
</dbReference>
<evidence type="ECO:0000313" key="9">
    <source>
        <dbReference type="EMBL" id="RJL33605.1"/>
    </source>
</evidence>
<feature type="transmembrane region" description="Helical" evidence="7">
    <location>
        <begin position="88"/>
        <end position="112"/>
    </location>
</feature>
<evidence type="ECO:0000313" key="10">
    <source>
        <dbReference type="Proteomes" id="UP000265768"/>
    </source>
</evidence>
<keyword evidence="5 7" id="KW-1133">Transmembrane helix</keyword>
<keyword evidence="6 7" id="KW-0472">Membrane</keyword>
<keyword evidence="3" id="KW-1003">Cell membrane</keyword>
<feature type="transmembrane region" description="Helical" evidence="7">
    <location>
        <begin position="221"/>
        <end position="243"/>
    </location>
</feature>
<dbReference type="Proteomes" id="UP000265768">
    <property type="component" value="Unassembled WGS sequence"/>
</dbReference>
<feature type="transmembrane region" description="Helical" evidence="7">
    <location>
        <begin position="309"/>
        <end position="331"/>
    </location>
</feature>
<dbReference type="Pfam" id="PF05977">
    <property type="entry name" value="MFS_3"/>
    <property type="match status" value="1"/>
</dbReference>
<keyword evidence="10" id="KW-1185">Reference proteome</keyword>
<dbReference type="PROSITE" id="PS50850">
    <property type="entry name" value="MFS"/>
    <property type="match status" value="1"/>
</dbReference>
<feature type="transmembrane region" description="Helical" evidence="7">
    <location>
        <begin position="255"/>
        <end position="272"/>
    </location>
</feature>
<feature type="transmembrane region" description="Helical" evidence="7">
    <location>
        <begin position="160"/>
        <end position="185"/>
    </location>
</feature>
<keyword evidence="4 7" id="KW-0812">Transmembrane</keyword>
<dbReference type="PANTHER" id="PTHR23513:SF6">
    <property type="entry name" value="MAJOR FACILITATOR SUPERFAMILY ASSOCIATED DOMAIN-CONTAINING PROTEIN"/>
    <property type="match status" value="1"/>
</dbReference>
<comment type="subcellular location">
    <subcellularLocation>
        <location evidence="1">Cell membrane</location>
        <topology evidence="1">Multi-pass membrane protein</topology>
    </subcellularLocation>
</comment>
<evidence type="ECO:0000256" key="7">
    <source>
        <dbReference type="SAM" id="Phobius"/>
    </source>
</evidence>